<keyword evidence="2" id="KW-1185">Reference proteome</keyword>
<dbReference type="STRING" id="1423759.FC92_GL001457"/>
<proteinExistence type="predicted"/>
<accession>A0A0R1MAF3</accession>
<dbReference type="RefSeq" id="WP_057870140.1">
    <property type="nucleotide sequence ID" value="NZ_AZDX01000040.1"/>
</dbReference>
<reference evidence="1 2" key="1">
    <citation type="journal article" date="2015" name="Genome Announc.">
        <title>Expanding the biotechnology potential of lactobacilli through comparative genomics of 213 strains and associated genera.</title>
        <authorList>
            <person name="Sun Z."/>
            <person name="Harris H.M."/>
            <person name="McCann A."/>
            <person name="Guo C."/>
            <person name="Argimon S."/>
            <person name="Zhang W."/>
            <person name="Yang X."/>
            <person name="Jeffery I.B."/>
            <person name="Cooney J.C."/>
            <person name="Kagawa T.F."/>
            <person name="Liu W."/>
            <person name="Song Y."/>
            <person name="Salvetti E."/>
            <person name="Wrobel A."/>
            <person name="Rasinkangas P."/>
            <person name="Parkhill J."/>
            <person name="Rea M.C."/>
            <person name="O'Sullivan O."/>
            <person name="Ritari J."/>
            <person name="Douillard F.P."/>
            <person name="Paul Ross R."/>
            <person name="Yang R."/>
            <person name="Briner A.E."/>
            <person name="Felis G.E."/>
            <person name="de Vos W.M."/>
            <person name="Barrangou R."/>
            <person name="Klaenhammer T.R."/>
            <person name="Caufield P.W."/>
            <person name="Cui Y."/>
            <person name="Zhang H."/>
            <person name="O'Toole P.W."/>
        </authorList>
    </citation>
    <scope>NUCLEOTIDE SEQUENCE [LARGE SCALE GENOMIC DNA]</scope>
    <source>
        <strain evidence="1 2">DSM 19519</strain>
    </source>
</reference>
<protein>
    <submittedName>
        <fullName evidence="1">Uncharacterized protein</fullName>
    </submittedName>
</protein>
<name>A0A0R1MAF3_9LACO</name>
<dbReference type="GeneID" id="98311402"/>
<dbReference type="AlphaFoldDB" id="A0A0R1MAF3"/>
<sequence length="102" mass="11684">MYLKDFSTLVFGLNPSYQLYFQNNNSLIPITQFLKNDQATILLTNSASGTAMSLQSFFKLSNQFASPNTEILINYNSQDFKVFGYRISENRLLINGKLRLVE</sequence>
<organism evidence="1 2">
    <name type="scientific">Liquorilactobacillus hordei DSM 19519</name>
    <dbReference type="NCBI Taxonomy" id="1423759"/>
    <lineage>
        <taxon>Bacteria</taxon>
        <taxon>Bacillati</taxon>
        <taxon>Bacillota</taxon>
        <taxon>Bacilli</taxon>
        <taxon>Lactobacillales</taxon>
        <taxon>Lactobacillaceae</taxon>
        <taxon>Liquorilactobacillus</taxon>
    </lineage>
</organism>
<gene>
    <name evidence="1" type="ORF">FC92_GL001457</name>
</gene>
<dbReference type="EMBL" id="AZDX01000040">
    <property type="protein sequence ID" value="KRL05325.1"/>
    <property type="molecule type" value="Genomic_DNA"/>
</dbReference>
<evidence type="ECO:0000313" key="2">
    <source>
        <dbReference type="Proteomes" id="UP000051448"/>
    </source>
</evidence>
<dbReference type="Proteomes" id="UP000051448">
    <property type="component" value="Unassembled WGS sequence"/>
</dbReference>
<evidence type="ECO:0000313" key="1">
    <source>
        <dbReference type="EMBL" id="KRL05325.1"/>
    </source>
</evidence>
<dbReference type="PATRIC" id="fig|1423759.3.peg.1526"/>
<comment type="caution">
    <text evidence="1">The sequence shown here is derived from an EMBL/GenBank/DDBJ whole genome shotgun (WGS) entry which is preliminary data.</text>
</comment>
<dbReference type="OrthoDB" id="2313448at2"/>